<dbReference type="EMBL" id="JAJHJB010000016">
    <property type="protein sequence ID" value="MCC5466183.1"/>
    <property type="molecule type" value="Genomic_DNA"/>
</dbReference>
<name>A0ABS8HSN2_9FIRM</name>
<proteinExistence type="predicted"/>
<evidence type="ECO:0000259" key="1">
    <source>
        <dbReference type="Pfam" id="PF07866"/>
    </source>
</evidence>
<evidence type="ECO:0000313" key="2">
    <source>
        <dbReference type="EMBL" id="MCC5466183.1"/>
    </source>
</evidence>
<dbReference type="RefSeq" id="WP_229535359.1">
    <property type="nucleotide sequence ID" value="NZ_JAJHJB010000016.1"/>
</dbReference>
<accession>A0ABS8HSN2</accession>
<dbReference type="Proteomes" id="UP001165492">
    <property type="component" value="Unassembled WGS sequence"/>
</dbReference>
<protein>
    <submittedName>
        <fullName evidence="2">DUF1653 domain-containing protein</fullName>
    </submittedName>
</protein>
<dbReference type="Gene3D" id="2.30.30.320">
    <property type="entry name" value="DUF1653-like domain"/>
    <property type="match status" value="1"/>
</dbReference>
<gene>
    <name evidence="2" type="ORF">LMF89_12545</name>
</gene>
<keyword evidence="3" id="KW-1185">Reference proteome</keyword>
<sequence>MITAGTYQHFKGNFYEVLMIAKHSETQEDYVVYQALYGNKGMWIRPLAMFDQMVEFEGRTVKRFTYITSSLQVGWTD</sequence>
<comment type="caution">
    <text evidence="2">The sequence shown here is derived from an EMBL/GenBank/DDBJ whole genome shotgun (WGS) entry which is preliminary data.</text>
</comment>
<dbReference type="InterPro" id="IPR037135">
    <property type="entry name" value="DUF1653-like_dom_sf"/>
</dbReference>
<feature type="domain" description="DUF1653" evidence="1">
    <location>
        <begin position="5"/>
        <end position="65"/>
    </location>
</feature>
<dbReference type="Pfam" id="PF07866">
    <property type="entry name" value="DUF1653"/>
    <property type="match status" value="1"/>
</dbReference>
<reference evidence="2" key="1">
    <citation type="submission" date="2021-11" db="EMBL/GenBank/DDBJ databases">
        <title>Description of a new species Pelosinus isolated from the bottom sediments of Lake Baikal.</title>
        <authorList>
            <person name="Zakharyuk A."/>
        </authorList>
    </citation>
    <scope>NUCLEOTIDE SEQUENCE</scope>
    <source>
        <strain evidence="2">Bkl1</strain>
    </source>
</reference>
<organism evidence="2 3">
    <name type="scientific">Pelosinus baikalensis</name>
    <dbReference type="NCBI Taxonomy" id="2892015"/>
    <lineage>
        <taxon>Bacteria</taxon>
        <taxon>Bacillati</taxon>
        <taxon>Bacillota</taxon>
        <taxon>Negativicutes</taxon>
        <taxon>Selenomonadales</taxon>
        <taxon>Sporomusaceae</taxon>
        <taxon>Pelosinus</taxon>
    </lineage>
</organism>
<evidence type="ECO:0000313" key="3">
    <source>
        <dbReference type="Proteomes" id="UP001165492"/>
    </source>
</evidence>
<dbReference type="InterPro" id="IPR023387">
    <property type="entry name" value="DUF1653-like_dom"/>
</dbReference>